<accession>A0A6J6UA50</accession>
<evidence type="ECO:0000313" key="2">
    <source>
        <dbReference type="EMBL" id="CAB4755457.1"/>
    </source>
</evidence>
<feature type="compositionally biased region" description="Basic and acidic residues" evidence="1">
    <location>
        <begin position="65"/>
        <end position="79"/>
    </location>
</feature>
<dbReference type="AlphaFoldDB" id="A0A6J6UA50"/>
<protein>
    <submittedName>
        <fullName evidence="2">Unannotated protein</fullName>
    </submittedName>
</protein>
<name>A0A6J6UA50_9ZZZZ</name>
<dbReference type="EMBL" id="CAEZYW010000276">
    <property type="protein sequence ID" value="CAB4755457.1"/>
    <property type="molecule type" value="Genomic_DNA"/>
</dbReference>
<gene>
    <name evidence="2" type="ORF">UFOPK2786_01527</name>
</gene>
<feature type="region of interest" description="Disordered" evidence="1">
    <location>
        <begin position="65"/>
        <end position="87"/>
    </location>
</feature>
<organism evidence="2">
    <name type="scientific">freshwater metagenome</name>
    <dbReference type="NCBI Taxonomy" id="449393"/>
    <lineage>
        <taxon>unclassified sequences</taxon>
        <taxon>metagenomes</taxon>
        <taxon>ecological metagenomes</taxon>
    </lineage>
</organism>
<evidence type="ECO:0000256" key="1">
    <source>
        <dbReference type="SAM" id="MobiDB-lite"/>
    </source>
</evidence>
<sequence>MAALADEMKIDLAERGEESVGVVGGDGAAGVLDLDRVVRNLGRLDDAAPDAAVFVSQGNACVGSHDGDAVGEGTKHADGDGAPVGVGAEDPVRVVMGAVDDATEFER</sequence>
<proteinExistence type="predicted"/>
<reference evidence="2" key="1">
    <citation type="submission" date="2020-05" db="EMBL/GenBank/DDBJ databases">
        <authorList>
            <person name="Chiriac C."/>
            <person name="Salcher M."/>
            <person name="Ghai R."/>
            <person name="Kavagutti S V."/>
        </authorList>
    </citation>
    <scope>NUCLEOTIDE SEQUENCE</scope>
</reference>